<dbReference type="Gene3D" id="3.10.450.10">
    <property type="match status" value="2"/>
</dbReference>
<evidence type="ECO:0000256" key="6">
    <source>
        <dbReference type="ARBA" id="ARBA00022737"/>
    </source>
</evidence>
<evidence type="ECO:0000256" key="13">
    <source>
        <dbReference type="ARBA" id="ARBA00039613"/>
    </source>
</evidence>
<feature type="chain" id="PRO_5044150607" description="Histidine-rich glycoprotein" evidence="16">
    <location>
        <begin position="19"/>
        <end position="508"/>
    </location>
</feature>
<dbReference type="Proteomes" id="UP000694394">
    <property type="component" value="Chromosome 1"/>
</dbReference>
<proteinExistence type="predicted"/>
<dbReference type="GO" id="GO:0009986">
    <property type="term" value="C:cell surface"/>
    <property type="evidence" value="ECO:0007669"/>
    <property type="project" value="Ensembl"/>
</dbReference>
<dbReference type="GO" id="GO:0008201">
    <property type="term" value="F:heparin binding"/>
    <property type="evidence" value="ECO:0007669"/>
    <property type="project" value="UniProtKB-KW"/>
</dbReference>
<dbReference type="PANTHER" id="PTHR13814">
    <property type="entry name" value="FETUIN"/>
    <property type="match status" value="1"/>
</dbReference>
<feature type="compositionally biased region" description="Basic residues" evidence="15">
    <location>
        <begin position="413"/>
        <end position="426"/>
    </location>
</feature>
<dbReference type="InterPro" id="IPR000010">
    <property type="entry name" value="Cystatin_dom"/>
</dbReference>
<dbReference type="CTD" id="3273"/>
<evidence type="ECO:0000256" key="2">
    <source>
        <dbReference type="ARBA" id="ARBA00022525"/>
    </source>
</evidence>
<dbReference type="SMART" id="SM00043">
    <property type="entry name" value="CY"/>
    <property type="match status" value="2"/>
</dbReference>
<dbReference type="PANTHER" id="PTHR13814:SF3">
    <property type="entry name" value="HISTIDINE-RICH GLYCOPROTEIN"/>
    <property type="match status" value="1"/>
</dbReference>
<organism evidence="18 19">
    <name type="scientific">Microcebus murinus</name>
    <name type="common">Gray mouse lemur</name>
    <name type="synonym">Lemur murinus</name>
    <dbReference type="NCBI Taxonomy" id="30608"/>
    <lineage>
        <taxon>Eukaryota</taxon>
        <taxon>Metazoa</taxon>
        <taxon>Chordata</taxon>
        <taxon>Craniata</taxon>
        <taxon>Vertebrata</taxon>
        <taxon>Euteleostomi</taxon>
        <taxon>Mammalia</taxon>
        <taxon>Eutheria</taxon>
        <taxon>Euarchontoglires</taxon>
        <taxon>Primates</taxon>
        <taxon>Strepsirrhini</taxon>
        <taxon>Lemuriformes</taxon>
        <taxon>Cheirogaleidae</taxon>
        <taxon>Microcebus</taxon>
    </lineage>
</organism>
<dbReference type="OrthoDB" id="9941887at2759"/>
<evidence type="ECO:0000256" key="4">
    <source>
        <dbReference type="ARBA" id="ARBA00022696"/>
    </source>
</evidence>
<evidence type="ECO:0000256" key="12">
    <source>
        <dbReference type="ARBA" id="ARBA00023281"/>
    </source>
</evidence>
<keyword evidence="9" id="KW-0094">Blood coagulation</keyword>
<dbReference type="GeneTree" id="ENSGT00950000182930"/>
<feature type="compositionally biased region" description="Basic and acidic residues" evidence="15">
    <location>
        <begin position="321"/>
        <end position="338"/>
    </location>
</feature>
<evidence type="ECO:0000256" key="7">
    <source>
        <dbReference type="ARBA" id="ARBA00022833"/>
    </source>
</evidence>
<dbReference type="GO" id="GO:0051894">
    <property type="term" value="P:positive regulation of focal adhesion assembly"/>
    <property type="evidence" value="ECO:0007669"/>
    <property type="project" value="Ensembl"/>
</dbReference>
<dbReference type="GO" id="GO:2000504">
    <property type="term" value="P:positive regulation of blood vessel remodeling"/>
    <property type="evidence" value="ECO:0007669"/>
    <property type="project" value="Ensembl"/>
</dbReference>
<dbReference type="GO" id="GO:0042730">
    <property type="term" value="P:fibrinolysis"/>
    <property type="evidence" value="ECO:0007669"/>
    <property type="project" value="UniProtKB-KW"/>
</dbReference>
<dbReference type="SUPFAM" id="SSF54403">
    <property type="entry name" value="Cystatin/monellin"/>
    <property type="match status" value="2"/>
</dbReference>
<evidence type="ECO:0000256" key="11">
    <source>
        <dbReference type="ARBA" id="ARBA00023180"/>
    </source>
</evidence>
<dbReference type="AlphaFoldDB" id="A0A8C5YJ33"/>
<evidence type="ECO:0000256" key="16">
    <source>
        <dbReference type="SAM" id="SignalP"/>
    </source>
</evidence>
<dbReference type="FunFam" id="3.10.450.10:FF:000015">
    <property type="entry name" value="Histidine-rich glycoprotein"/>
    <property type="match status" value="1"/>
</dbReference>
<keyword evidence="11" id="KW-0325">Glycoprotein</keyword>
<dbReference type="GO" id="GO:0051838">
    <property type="term" value="P:cytolysis by host of symbiont cells"/>
    <property type="evidence" value="ECO:0007669"/>
    <property type="project" value="Ensembl"/>
</dbReference>
<dbReference type="InterPro" id="IPR050735">
    <property type="entry name" value="Kininogen_Fetuin_HRG"/>
</dbReference>
<dbReference type="GeneID" id="105885060"/>
<feature type="signal peptide" evidence="16">
    <location>
        <begin position="1"/>
        <end position="18"/>
    </location>
</feature>
<evidence type="ECO:0000256" key="5">
    <source>
        <dbReference type="ARBA" id="ARBA00022729"/>
    </source>
</evidence>
<dbReference type="KEGG" id="mmur:105885060"/>
<dbReference type="GO" id="GO:0033629">
    <property type="term" value="P:negative regulation of cell adhesion mediated by integrin"/>
    <property type="evidence" value="ECO:0007669"/>
    <property type="project" value="Ensembl"/>
</dbReference>
<evidence type="ECO:0000256" key="1">
    <source>
        <dbReference type="ARBA" id="ARBA00004613"/>
    </source>
</evidence>
<dbReference type="RefSeq" id="XP_012645104.1">
    <property type="nucleotide sequence ID" value="XM_012789650.1"/>
</dbReference>
<keyword evidence="2" id="KW-0964">Secreted</keyword>
<feature type="domain" description="Cystatin" evidence="17">
    <location>
        <begin position="13"/>
        <end position="127"/>
    </location>
</feature>
<dbReference type="GO" id="GO:0030168">
    <property type="term" value="P:platelet activation"/>
    <property type="evidence" value="ECO:0007669"/>
    <property type="project" value="Ensembl"/>
</dbReference>
<dbReference type="GO" id="GO:0010543">
    <property type="term" value="P:regulation of platelet activation"/>
    <property type="evidence" value="ECO:0007669"/>
    <property type="project" value="TreeGrafter"/>
</dbReference>
<dbReference type="GO" id="GO:1900747">
    <property type="term" value="P:negative regulation of vascular endothelial growth factor signaling pathway"/>
    <property type="evidence" value="ECO:0007669"/>
    <property type="project" value="Ensembl"/>
</dbReference>
<keyword evidence="8" id="KW-0186">Copper</keyword>
<evidence type="ECO:0000313" key="19">
    <source>
        <dbReference type="Proteomes" id="UP000694394"/>
    </source>
</evidence>
<dbReference type="GO" id="GO:0043065">
    <property type="term" value="P:positive regulation of apoptotic process"/>
    <property type="evidence" value="ECO:0007669"/>
    <property type="project" value="Ensembl"/>
</dbReference>
<keyword evidence="4" id="KW-0356">Hemostasis</keyword>
<comment type="subcellular location">
    <subcellularLocation>
        <location evidence="1">Secreted</location>
    </subcellularLocation>
</comment>
<keyword evidence="19" id="KW-1185">Reference proteome</keyword>
<dbReference type="GO" id="GO:0050832">
    <property type="term" value="P:defense response to fungus"/>
    <property type="evidence" value="ECO:0007669"/>
    <property type="project" value="Ensembl"/>
</dbReference>
<dbReference type="GO" id="GO:0072562">
    <property type="term" value="C:blood microparticle"/>
    <property type="evidence" value="ECO:0007669"/>
    <property type="project" value="TreeGrafter"/>
</dbReference>
<accession>A0A8C5YJ33</accession>
<dbReference type="GO" id="GO:0008285">
    <property type="term" value="P:negative regulation of cell population proliferation"/>
    <property type="evidence" value="ECO:0007669"/>
    <property type="project" value="Ensembl"/>
</dbReference>
<keyword evidence="5 16" id="KW-0732">Signal</keyword>
<evidence type="ECO:0000256" key="3">
    <source>
        <dbReference type="ARBA" id="ARBA00022674"/>
    </source>
</evidence>
<dbReference type="GO" id="GO:0043395">
    <property type="term" value="F:heparan sulfate proteoglycan binding"/>
    <property type="evidence" value="ECO:0007669"/>
    <property type="project" value="Ensembl"/>
</dbReference>
<feature type="region of interest" description="Disordered" evidence="15">
    <location>
        <begin position="250"/>
        <end position="435"/>
    </location>
</feature>
<dbReference type="CDD" id="cd00042">
    <property type="entry name" value="CY"/>
    <property type="match status" value="1"/>
</dbReference>
<keyword evidence="3" id="KW-0358">Heparin-binding</keyword>
<reference evidence="18" key="1">
    <citation type="submission" date="2016-12" db="EMBL/GenBank/DDBJ databases">
        <title>Mouse lemur reference genome and diversity panel.</title>
        <authorList>
            <person name="Harris R."/>
            <person name="Larsen P."/>
            <person name="Liu Y."/>
            <person name="Hughes D.S."/>
            <person name="Murali S."/>
            <person name="Raveendran M."/>
            <person name="Korchina V."/>
            <person name="Wang M."/>
            <person name="Jhangiani S."/>
            <person name="Bandaranaike D."/>
            <person name="Bellair M."/>
            <person name="Blankenburg K."/>
            <person name="Chao H."/>
            <person name="Dahdouli M."/>
            <person name="Dinh H."/>
            <person name="Doddapaneni H."/>
            <person name="English A."/>
            <person name="Firestine M."/>
            <person name="Gnanaolivu R."/>
            <person name="Gross S."/>
            <person name="Hernandez B."/>
            <person name="Javaid M."/>
            <person name="Jayaseelan J."/>
            <person name="Jones J."/>
            <person name="Khan Z."/>
            <person name="Kovar C."/>
            <person name="Kurapati P."/>
            <person name="Le B."/>
            <person name="Lee S."/>
            <person name="Li M."/>
            <person name="Mathew T."/>
            <person name="Narasimhan A."/>
            <person name="Ngo D."/>
            <person name="Nguyen L."/>
            <person name="Okwuonu G."/>
            <person name="Ongeri F."/>
            <person name="Osuji N."/>
            <person name="Pu L.-L."/>
            <person name="Puazo M."/>
            <person name="Quiroz J."/>
            <person name="Raj R."/>
            <person name="Rajbhandari K."/>
            <person name="Reid J.G."/>
            <person name="Santibanez J."/>
            <person name="Sexton D."/>
            <person name="Skinner E."/>
            <person name="Vee V."/>
            <person name="Weissenberger G."/>
            <person name="Wu Y."/>
            <person name="Xin Y."/>
            <person name="Han Y."/>
            <person name="Campbell C."/>
            <person name="Brown A."/>
            <person name="Sullivan B."/>
            <person name="Shelton J."/>
            <person name="Brown S."/>
            <person name="Dudchenko O."/>
            <person name="Machol I."/>
            <person name="Durand N."/>
            <person name="Shamim M."/>
            <person name="Lieberman A."/>
            <person name="Muzny D.M."/>
            <person name="Richards S."/>
            <person name="Yoder A."/>
            <person name="Worley K.C."/>
            <person name="Rogers J."/>
            <person name="Gibbs R.A."/>
        </authorList>
    </citation>
    <scope>NUCLEOTIDE SEQUENCE [LARGE SCALE GENOMIC DNA]</scope>
</reference>
<dbReference type="GO" id="GO:0051918">
    <property type="term" value="P:negative regulation of fibrinolysis"/>
    <property type="evidence" value="ECO:0007669"/>
    <property type="project" value="TreeGrafter"/>
</dbReference>
<evidence type="ECO:0000256" key="9">
    <source>
        <dbReference type="ARBA" id="ARBA00023084"/>
    </source>
</evidence>
<dbReference type="GO" id="GO:0016525">
    <property type="term" value="P:negative regulation of angiogenesis"/>
    <property type="evidence" value="ECO:0007669"/>
    <property type="project" value="Ensembl"/>
</dbReference>
<dbReference type="GO" id="GO:0010468">
    <property type="term" value="P:regulation of gene expression"/>
    <property type="evidence" value="ECO:0007669"/>
    <property type="project" value="Ensembl"/>
</dbReference>
<feature type="compositionally biased region" description="Basic residues" evidence="15">
    <location>
        <begin position="339"/>
        <end position="388"/>
    </location>
</feature>
<keyword evidence="10" id="KW-1015">Disulfide bond</keyword>
<protein>
    <recommendedName>
        <fullName evidence="13">Histidine-rich glycoprotein</fullName>
    </recommendedName>
    <alternativeName>
        <fullName evidence="14">Histidine-proline-rich glycoprotein</fullName>
    </alternativeName>
</protein>
<dbReference type="GO" id="GO:0005102">
    <property type="term" value="F:signaling receptor binding"/>
    <property type="evidence" value="ECO:0007669"/>
    <property type="project" value="Ensembl"/>
</dbReference>
<evidence type="ECO:0000259" key="17">
    <source>
        <dbReference type="SMART" id="SM00043"/>
    </source>
</evidence>
<dbReference type="GO" id="GO:0010593">
    <property type="term" value="P:negative regulation of lamellipodium assembly"/>
    <property type="evidence" value="ECO:0007669"/>
    <property type="project" value="Ensembl"/>
</dbReference>
<dbReference type="GO" id="GO:2001027">
    <property type="term" value="P:negative regulation of endothelial cell chemotaxis"/>
    <property type="evidence" value="ECO:0007669"/>
    <property type="project" value="Ensembl"/>
</dbReference>
<dbReference type="GO" id="GO:0020037">
    <property type="term" value="F:heme binding"/>
    <property type="evidence" value="ECO:0007669"/>
    <property type="project" value="Ensembl"/>
</dbReference>
<reference evidence="18" key="2">
    <citation type="submission" date="2025-08" db="UniProtKB">
        <authorList>
            <consortium name="Ensembl"/>
        </authorList>
    </citation>
    <scope>IDENTIFICATION</scope>
</reference>
<dbReference type="GO" id="GO:0043254">
    <property type="term" value="P:regulation of protein-containing complex assembly"/>
    <property type="evidence" value="ECO:0007669"/>
    <property type="project" value="Ensembl"/>
</dbReference>
<evidence type="ECO:0000256" key="10">
    <source>
        <dbReference type="ARBA" id="ARBA00023157"/>
    </source>
</evidence>
<sequence>MKALTAVLLLMSLQCSCAVSPTDCNATEPEAGKALDLINKWRRDGYLFQLLRVDDAHLDRVGPATVYYLVLDVKESDCSVLSRKHWKDCEMDVFKFPSHIVIGQCKVIATRYSSESEDLRLVDFNCTTSSVSSALTNKKDSPVISDFFEDTELYRNQANQALEKYKEENGDFASFRVDKVERVARARGGKGTKYFVEFSIRNCSKPHFPRHHKVFAFCRAVSFYDVEDSDLETPKELDVNCEVFNPEEHLGHHPPFGGHGHGKPPFKPDGVRDHHHPHKPHDWGCPPPPEGKDHAGRPPLDAGAPPPGSRCHRHPFGINETQRHPHDHNSSEHHDHEHHPHGHGPHGHGPHGHGPHGHGPHGHGPHGHGPHGHGPHGHGPHGHGPHGHGPHDHDFHHYGPCDPPVHNEGPQDHHRRGHGPPHRHSKEKGPGKGHFPFHRRPIGYVYRLPPLNRGEILPLPEANFPIFSLPNHSDSLKPFPQSASESCPGTFNNEFLQISKFFAYTDPK</sequence>
<evidence type="ECO:0000256" key="15">
    <source>
        <dbReference type="SAM" id="MobiDB-lite"/>
    </source>
</evidence>
<evidence type="ECO:0000256" key="8">
    <source>
        <dbReference type="ARBA" id="ARBA00023008"/>
    </source>
</evidence>
<dbReference type="EMBL" id="ABDC03000977">
    <property type="status" value="NOT_ANNOTATED_CDS"/>
    <property type="molecule type" value="Genomic_DNA"/>
</dbReference>
<dbReference type="GO" id="GO:0030308">
    <property type="term" value="P:negative regulation of cell growth"/>
    <property type="evidence" value="ECO:0007669"/>
    <property type="project" value="Ensembl"/>
</dbReference>
<dbReference type="InterPro" id="IPR046350">
    <property type="entry name" value="Cystatin_sf"/>
</dbReference>
<dbReference type="GO" id="GO:0004867">
    <property type="term" value="F:serine-type endopeptidase inhibitor activity"/>
    <property type="evidence" value="ECO:0007669"/>
    <property type="project" value="TreeGrafter"/>
</dbReference>
<feature type="domain" description="Cystatin" evidence="17">
    <location>
        <begin position="135"/>
        <end position="242"/>
    </location>
</feature>
<gene>
    <name evidence="18" type="primary">HRG</name>
</gene>
<dbReference type="FunFam" id="3.10.450.10:FF:000005">
    <property type="entry name" value="Histidine-rich glycoprotein"/>
    <property type="match status" value="1"/>
</dbReference>
<dbReference type="Ensembl" id="ENSMICT00000073187.1">
    <property type="protein sequence ID" value="ENSMICP00000051155.1"/>
    <property type="gene ID" value="ENSMICG00000049137.1"/>
</dbReference>
<dbReference type="GO" id="GO:0032956">
    <property type="term" value="P:regulation of actin cytoskeleton organization"/>
    <property type="evidence" value="ECO:0007669"/>
    <property type="project" value="Ensembl"/>
</dbReference>
<reference evidence="18" key="3">
    <citation type="submission" date="2025-09" db="UniProtKB">
        <authorList>
            <consortium name="Ensembl"/>
        </authorList>
    </citation>
    <scope>IDENTIFICATION</scope>
</reference>
<name>A0A8C5YJ33_MICMU</name>
<evidence type="ECO:0000256" key="14">
    <source>
        <dbReference type="ARBA" id="ARBA00041330"/>
    </source>
</evidence>
<dbReference type="GO" id="GO:0004869">
    <property type="term" value="F:cysteine-type endopeptidase inhibitor activity"/>
    <property type="evidence" value="ECO:0007669"/>
    <property type="project" value="InterPro"/>
</dbReference>
<keyword evidence="7" id="KW-0862">Zinc</keyword>
<keyword evidence="12" id="KW-0280">Fibrinolysis</keyword>
<dbReference type="GO" id="GO:0019865">
    <property type="term" value="F:immunoglobulin binding"/>
    <property type="evidence" value="ECO:0007669"/>
    <property type="project" value="Ensembl"/>
</dbReference>
<dbReference type="GO" id="GO:0002839">
    <property type="term" value="P:positive regulation of immune response to tumor cell"/>
    <property type="evidence" value="ECO:0007669"/>
    <property type="project" value="Ensembl"/>
</dbReference>
<dbReference type="GO" id="GO:0061844">
    <property type="term" value="P:antimicrobial humoral immune response mediated by antimicrobial peptide"/>
    <property type="evidence" value="ECO:0007669"/>
    <property type="project" value="Ensembl"/>
</dbReference>
<dbReference type="GO" id="GO:0008270">
    <property type="term" value="F:zinc ion binding"/>
    <property type="evidence" value="ECO:0007669"/>
    <property type="project" value="Ensembl"/>
</dbReference>
<feature type="compositionally biased region" description="Basic and acidic residues" evidence="15">
    <location>
        <begin position="389"/>
        <end position="399"/>
    </location>
</feature>
<evidence type="ECO:0000313" key="18">
    <source>
        <dbReference type="Ensembl" id="ENSMICP00000051155.1"/>
    </source>
</evidence>
<keyword evidence="6" id="KW-0677">Repeat</keyword>